<dbReference type="AlphaFoldDB" id="A0A9W8HUN9"/>
<feature type="region of interest" description="Disordered" evidence="1">
    <location>
        <begin position="26"/>
        <end position="98"/>
    </location>
</feature>
<feature type="compositionally biased region" description="Low complexity" evidence="1">
    <location>
        <begin position="83"/>
        <end position="98"/>
    </location>
</feature>
<feature type="compositionally biased region" description="Basic and acidic residues" evidence="1">
    <location>
        <begin position="47"/>
        <end position="59"/>
    </location>
</feature>
<organism evidence="2 3">
    <name type="scientific">Coemansia guatemalensis</name>
    <dbReference type="NCBI Taxonomy" id="2761395"/>
    <lineage>
        <taxon>Eukaryota</taxon>
        <taxon>Fungi</taxon>
        <taxon>Fungi incertae sedis</taxon>
        <taxon>Zoopagomycota</taxon>
        <taxon>Kickxellomycotina</taxon>
        <taxon>Kickxellomycetes</taxon>
        <taxon>Kickxellales</taxon>
        <taxon>Kickxellaceae</taxon>
        <taxon>Coemansia</taxon>
    </lineage>
</organism>
<reference evidence="2" key="1">
    <citation type="submission" date="2022-07" db="EMBL/GenBank/DDBJ databases">
        <title>Phylogenomic reconstructions and comparative analyses of Kickxellomycotina fungi.</title>
        <authorList>
            <person name="Reynolds N.K."/>
            <person name="Stajich J.E."/>
            <person name="Barry K."/>
            <person name="Grigoriev I.V."/>
            <person name="Crous P."/>
            <person name="Smith M.E."/>
        </authorList>
    </citation>
    <scope>NUCLEOTIDE SEQUENCE</scope>
    <source>
        <strain evidence="2">NRRL 1565</strain>
    </source>
</reference>
<sequence length="98" mass="11337">MAYDQARMETHAALDKMSRRFKRISNSLKNRLQVRGEDTRNLAQPTREGRQHGKRDLLRRFSGHFKRQNGEQPHSTEKEPEQEPATQPATQPETAAPT</sequence>
<protein>
    <submittedName>
        <fullName evidence="2">Uncharacterized protein</fullName>
    </submittedName>
</protein>
<feature type="non-terminal residue" evidence="2">
    <location>
        <position position="98"/>
    </location>
</feature>
<gene>
    <name evidence="2" type="ORF">H4R20_005961</name>
</gene>
<dbReference type="Proteomes" id="UP001140094">
    <property type="component" value="Unassembled WGS sequence"/>
</dbReference>
<evidence type="ECO:0000313" key="3">
    <source>
        <dbReference type="Proteomes" id="UP001140094"/>
    </source>
</evidence>
<name>A0A9W8HUN9_9FUNG</name>
<proteinExistence type="predicted"/>
<dbReference type="EMBL" id="JANBUO010002270">
    <property type="protein sequence ID" value="KAJ2795197.1"/>
    <property type="molecule type" value="Genomic_DNA"/>
</dbReference>
<accession>A0A9W8HUN9</accession>
<evidence type="ECO:0000313" key="2">
    <source>
        <dbReference type="EMBL" id="KAJ2795197.1"/>
    </source>
</evidence>
<keyword evidence="3" id="KW-1185">Reference proteome</keyword>
<comment type="caution">
    <text evidence="2">The sequence shown here is derived from an EMBL/GenBank/DDBJ whole genome shotgun (WGS) entry which is preliminary data.</text>
</comment>
<evidence type="ECO:0000256" key="1">
    <source>
        <dbReference type="SAM" id="MobiDB-lite"/>
    </source>
</evidence>